<dbReference type="OrthoDB" id="4159509at2759"/>
<evidence type="ECO:0000256" key="1">
    <source>
        <dbReference type="SAM" id="MobiDB-lite"/>
    </source>
</evidence>
<name>A0A178ZXD0_9EURO</name>
<dbReference type="RefSeq" id="XP_018697811.1">
    <property type="nucleotide sequence ID" value="XM_018831932.1"/>
</dbReference>
<sequence>MAPRNRQTDSRSASRSPSPTDSTESTLSSSSTLLSSGPDSSTSLPSLSSSTAPTSSSMYSGLGTRPRRLTPPSRLLGAIDEDSSTIQPDLPLSCDSEKHPVSKLHVYAAVVNPKQKPTLAAMSRPPADEFERVMGPRGERFADLRMNRKMEGAKGWKRFVCFG</sequence>
<feature type="compositionally biased region" description="Low complexity" evidence="1">
    <location>
        <begin position="14"/>
        <end position="77"/>
    </location>
</feature>
<dbReference type="GeneID" id="30004586"/>
<gene>
    <name evidence="2" type="ORF">AYL99_00416</name>
</gene>
<organism evidence="2 3">
    <name type="scientific">Fonsecaea erecta</name>
    <dbReference type="NCBI Taxonomy" id="1367422"/>
    <lineage>
        <taxon>Eukaryota</taxon>
        <taxon>Fungi</taxon>
        <taxon>Dikarya</taxon>
        <taxon>Ascomycota</taxon>
        <taxon>Pezizomycotina</taxon>
        <taxon>Eurotiomycetes</taxon>
        <taxon>Chaetothyriomycetidae</taxon>
        <taxon>Chaetothyriales</taxon>
        <taxon>Herpotrichiellaceae</taxon>
        <taxon>Fonsecaea</taxon>
    </lineage>
</organism>
<evidence type="ECO:0000313" key="3">
    <source>
        <dbReference type="Proteomes" id="UP000078343"/>
    </source>
</evidence>
<proteinExistence type="predicted"/>
<protein>
    <submittedName>
        <fullName evidence="2">Uncharacterized protein</fullName>
    </submittedName>
</protein>
<feature type="region of interest" description="Disordered" evidence="1">
    <location>
        <begin position="1"/>
        <end position="80"/>
    </location>
</feature>
<keyword evidence="3" id="KW-1185">Reference proteome</keyword>
<accession>A0A178ZXD0</accession>
<comment type="caution">
    <text evidence="2">The sequence shown here is derived from an EMBL/GenBank/DDBJ whole genome shotgun (WGS) entry which is preliminary data.</text>
</comment>
<reference evidence="2 3" key="1">
    <citation type="submission" date="2016-04" db="EMBL/GenBank/DDBJ databases">
        <title>Draft genome of Fonsecaea erecta CBS 125763.</title>
        <authorList>
            <person name="Weiss V.A."/>
            <person name="Vicente V.A."/>
            <person name="Raittz R.T."/>
            <person name="Moreno L.F."/>
            <person name="De Souza E.M."/>
            <person name="Pedrosa F.O."/>
            <person name="Steffens M.B."/>
            <person name="Faoro H."/>
            <person name="Tadra-Sfeir M.Z."/>
            <person name="Najafzadeh M.J."/>
            <person name="Felipe M.S."/>
            <person name="Teixeira M."/>
            <person name="Sun J."/>
            <person name="Xi L."/>
            <person name="Gomes R."/>
            <person name="De Azevedo C.M."/>
            <person name="Salgado C.G."/>
            <person name="Da Silva M.B."/>
            <person name="Nascimento M.F."/>
            <person name="Queiroz-Telles F."/>
            <person name="Attili D.S."/>
            <person name="Gorbushina A."/>
        </authorList>
    </citation>
    <scope>NUCLEOTIDE SEQUENCE [LARGE SCALE GENOMIC DNA]</scope>
    <source>
        <strain evidence="2 3">CBS 125763</strain>
    </source>
</reference>
<dbReference type="Proteomes" id="UP000078343">
    <property type="component" value="Unassembled WGS sequence"/>
</dbReference>
<dbReference type="EMBL" id="LVYI01000001">
    <property type="protein sequence ID" value="OAP64444.1"/>
    <property type="molecule type" value="Genomic_DNA"/>
</dbReference>
<dbReference type="AlphaFoldDB" id="A0A178ZXD0"/>
<evidence type="ECO:0000313" key="2">
    <source>
        <dbReference type="EMBL" id="OAP64444.1"/>
    </source>
</evidence>